<feature type="region of interest" description="Disordered" evidence="1">
    <location>
        <begin position="1"/>
        <end position="33"/>
    </location>
</feature>
<gene>
    <name evidence="2" type="ORF">ZT1A5_G11839</name>
</gene>
<dbReference type="Proteomes" id="UP000215453">
    <property type="component" value="Chromosome 18"/>
</dbReference>
<evidence type="ECO:0000256" key="1">
    <source>
        <dbReference type="SAM" id="MobiDB-lite"/>
    </source>
</evidence>
<feature type="compositionally biased region" description="Acidic residues" evidence="1">
    <location>
        <begin position="495"/>
        <end position="516"/>
    </location>
</feature>
<accession>A0A1Y6M1B3</accession>
<organism evidence="2 3">
    <name type="scientific">Zymoseptoria tritici ST99CH_1A5</name>
    <dbReference type="NCBI Taxonomy" id="1276529"/>
    <lineage>
        <taxon>Eukaryota</taxon>
        <taxon>Fungi</taxon>
        <taxon>Dikarya</taxon>
        <taxon>Ascomycota</taxon>
        <taxon>Pezizomycotina</taxon>
        <taxon>Dothideomycetes</taxon>
        <taxon>Dothideomycetidae</taxon>
        <taxon>Mycosphaerellales</taxon>
        <taxon>Mycosphaerellaceae</taxon>
        <taxon>Zymoseptoria</taxon>
    </lineage>
</organism>
<feature type="compositionally biased region" description="Polar residues" evidence="1">
    <location>
        <begin position="19"/>
        <end position="33"/>
    </location>
</feature>
<evidence type="ECO:0000313" key="2">
    <source>
        <dbReference type="EMBL" id="SMY30386.1"/>
    </source>
</evidence>
<dbReference type="InterPro" id="IPR021109">
    <property type="entry name" value="Peptidase_aspartic_dom_sf"/>
</dbReference>
<dbReference type="AlphaFoldDB" id="A0A1Y6M1B3"/>
<sequence>MDAQRQQQQQQQGPAVNEISLNKQITTSPDQTTAITDEQRLEDIRFQNDPSALLIKEVDEAAELIAEINQLSMAGFDEIDVNDLARYKRGRHDDNEDEGPRHQTLPTSLRSSAFTMARREAEELQRQARSIQASTKKARMIRDLPPSKNQEPPPPTKKSRKHKPLKPINALFSQPPLDILEILSKVMIEIPITWIMQFSPYFRDETKRLFSSPRVRRSKKKKDEDDALYDTEAYEEAMELKRAAEAYREAMLSRATTTKTTATKATTPPPPPPAEDAPIFPQSVRVTMPQFATVEDMQDEEMLSAQVNHIDSTTTIDVDRLSTEILADISRWNKRDTSHRSFGVPATITNTHTMKQAILPRNQVIADSGADISLMYPHLRIALGLKPYEASSHFPAMAMSNADGTKCELTHFVVFDVHVEGVKRFTWAFVSPTEKTDQKLSLILGVPTLNSMNAVIHFGKGTVQLGDADRDEDVIVLHPPLSASVAPEITMSEKDSDEDGEDEGDSDSSSDDDNDNNEQGFR</sequence>
<feature type="region of interest" description="Disordered" evidence="1">
    <location>
        <begin position="481"/>
        <end position="522"/>
    </location>
</feature>
<protein>
    <submittedName>
        <fullName evidence="2">Uncharacterized protein</fullName>
    </submittedName>
</protein>
<reference evidence="2 3" key="1">
    <citation type="submission" date="2016-10" db="EMBL/GenBank/DDBJ databases">
        <authorList>
            <person name="Varghese N."/>
        </authorList>
    </citation>
    <scope>NUCLEOTIDE SEQUENCE [LARGE SCALE GENOMIC DNA]</scope>
</reference>
<feature type="region of interest" description="Disordered" evidence="1">
    <location>
        <begin position="254"/>
        <end position="279"/>
    </location>
</feature>
<dbReference type="EMBL" id="LT882693">
    <property type="protein sequence ID" value="SMY30386.1"/>
    <property type="molecule type" value="Genomic_DNA"/>
</dbReference>
<evidence type="ECO:0000313" key="3">
    <source>
        <dbReference type="Proteomes" id="UP000215453"/>
    </source>
</evidence>
<proteinExistence type="predicted"/>
<dbReference type="Gene3D" id="2.40.70.10">
    <property type="entry name" value="Acid Proteases"/>
    <property type="match status" value="1"/>
</dbReference>
<name>A0A1Y6M1B3_ZYMTR</name>
<feature type="compositionally biased region" description="Low complexity" evidence="1">
    <location>
        <begin position="1"/>
        <end position="12"/>
    </location>
</feature>
<feature type="compositionally biased region" description="Low complexity" evidence="1">
    <location>
        <begin position="255"/>
        <end position="266"/>
    </location>
</feature>
<feature type="region of interest" description="Disordered" evidence="1">
    <location>
        <begin position="125"/>
        <end position="165"/>
    </location>
</feature>